<dbReference type="Gene3D" id="3.40.30.10">
    <property type="entry name" value="Glutaredoxin"/>
    <property type="match status" value="1"/>
</dbReference>
<organism evidence="1 2">
    <name type="scientific">Capsulimonas corticalis</name>
    <dbReference type="NCBI Taxonomy" id="2219043"/>
    <lineage>
        <taxon>Bacteria</taxon>
        <taxon>Bacillati</taxon>
        <taxon>Armatimonadota</taxon>
        <taxon>Armatimonadia</taxon>
        <taxon>Capsulimonadales</taxon>
        <taxon>Capsulimonadaceae</taxon>
        <taxon>Capsulimonas</taxon>
    </lineage>
</organism>
<dbReference type="KEGG" id="ccot:CCAX7_34840"/>
<proteinExistence type="predicted"/>
<protein>
    <submittedName>
        <fullName evidence="1">Ferredoxin</fullName>
    </submittedName>
</protein>
<evidence type="ECO:0000313" key="2">
    <source>
        <dbReference type="Proteomes" id="UP000287394"/>
    </source>
</evidence>
<dbReference type="RefSeq" id="WP_218025636.1">
    <property type="nucleotide sequence ID" value="NZ_AP025739.1"/>
</dbReference>
<reference evidence="1 2" key="1">
    <citation type="journal article" date="2019" name="Int. J. Syst. Evol. Microbiol.">
        <title>Capsulimonas corticalis gen. nov., sp. nov., an aerobic capsulated bacterium, of a novel bacterial order, Capsulimonadales ord. nov., of the class Armatimonadia of the phylum Armatimonadetes.</title>
        <authorList>
            <person name="Li J."/>
            <person name="Kudo C."/>
            <person name="Tonouchi A."/>
        </authorList>
    </citation>
    <scope>NUCLEOTIDE SEQUENCE [LARGE SCALE GENOMIC DNA]</scope>
    <source>
        <strain evidence="1 2">AX-7</strain>
    </source>
</reference>
<accession>A0A402CY74</accession>
<keyword evidence="2" id="KW-1185">Reference proteome</keyword>
<dbReference type="EMBL" id="AP025739">
    <property type="protein sequence ID" value="BDI31433.1"/>
    <property type="molecule type" value="Genomic_DNA"/>
</dbReference>
<sequence length="113" mass="12113">MTPNSHNVRYHFLICGNTRPSDSLLPSCGPQGGSAIADAFRQGVARRGWPAGVKVTATGCLTPCLLGPNLVVYPEGTWYSGVTVSDVEEIIAAHLDHGAVVERLRMPAEARLW</sequence>
<dbReference type="InterPro" id="IPR036249">
    <property type="entry name" value="Thioredoxin-like_sf"/>
</dbReference>
<dbReference type="AlphaFoldDB" id="A0A402CY74"/>
<name>A0A402CY74_9BACT</name>
<evidence type="ECO:0000313" key="1">
    <source>
        <dbReference type="EMBL" id="BDI31433.1"/>
    </source>
</evidence>
<dbReference type="CDD" id="cd02980">
    <property type="entry name" value="TRX_Fd_family"/>
    <property type="match status" value="1"/>
</dbReference>
<dbReference type="SUPFAM" id="SSF52833">
    <property type="entry name" value="Thioredoxin-like"/>
    <property type="match status" value="1"/>
</dbReference>
<gene>
    <name evidence="1" type="ORF">CCAX7_34840</name>
</gene>
<dbReference type="Proteomes" id="UP000287394">
    <property type="component" value="Chromosome"/>
</dbReference>